<dbReference type="EMBL" id="SLUN01000016">
    <property type="protein sequence ID" value="TCL65877.1"/>
    <property type="molecule type" value="Genomic_DNA"/>
</dbReference>
<dbReference type="OrthoDB" id="61127at2"/>
<dbReference type="RefSeq" id="WP_132014840.1">
    <property type="nucleotide sequence ID" value="NZ_SLUN01000016.1"/>
</dbReference>
<evidence type="ECO:0000313" key="1">
    <source>
        <dbReference type="EMBL" id="TCL65877.1"/>
    </source>
</evidence>
<gene>
    <name evidence="1" type="ORF">EDC14_10166</name>
</gene>
<reference evidence="1 2" key="1">
    <citation type="submission" date="2019-03" db="EMBL/GenBank/DDBJ databases">
        <title>Genomic Encyclopedia of Type Strains, Phase IV (KMG-IV): sequencing the most valuable type-strain genomes for metagenomic binning, comparative biology and taxonomic classification.</title>
        <authorList>
            <person name="Goeker M."/>
        </authorList>
    </citation>
    <scope>NUCLEOTIDE SEQUENCE [LARGE SCALE GENOMIC DNA]</scope>
    <source>
        <strain evidence="1 2">LX-B</strain>
    </source>
</reference>
<name>A0A4V2QDZ3_HYDET</name>
<sequence length="62" mass="7026">MDSQSVLKHFTESVEEDGYKVLFGTEECSKYRETHENCEGCPSFDGCQRLAAMLTLFAKSLK</sequence>
<keyword evidence="2" id="KW-1185">Reference proteome</keyword>
<organism evidence="1 2">
    <name type="scientific">Hydrogenispora ethanolica</name>
    <dbReference type="NCBI Taxonomy" id="1082276"/>
    <lineage>
        <taxon>Bacteria</taxon>
        <taxon>Bacillati</taxon>
        <taxon>Bacillota</taxon>
        <taxon>Hydrogenispora</taxon>
    </lineage>
</organism>
<dbReference type="Proteomes" id="UP000295008">
    <property type="component" value="Unassembled WGS sequence"/>
</dbReference>
<accession>A0A4V2QDZ3</accession>
<evidence type="ECO:0000313" key="2">
    <source>
        <dbReference type="Proteomes" id="UP000295008"/>
    </source>
</evidence>
<proteinExistence type="predicted"/>
<comment type="caution">
    <text evidence="1">The sequence shown here is derived from an EMBL/GenBank/DDBJ whole genome shotgun (WGS) entry which is preliminary data.</text>
</comment>
<protein>
    <submittedName>
        <fullName evidence="1">Uncharacterized protein</fullName>
    </submittedName>
</protein>
<dbReference type="AlphaFoldDB" id="A0A4V2QDZ3"/>